<dbReference type="RefSeq" id="WP_252995905.1">
    <property type="nucleotide sequence ID" value="NZ_CP099717.1"/>
</dbReference>
<dbReference type="EMBL" id="CP099717">
    <property type="protein sequence ID" value="USV58759.1"/>
    <property type="molecule type" value="Genomic_DNA"/>
</dbReference>
<sequence>MLTFSDPLRTSRVQLLATAIDAGSAGPATLKIYAGIRPAPGAAITGSALLATLQFAHPCAQTVTGGMLTLKPLAEQLVTGNGIPSWGRISDRDGSFVADLDVGPPGSGADIEIPADELFAGAMLRINSATITEP</sequence>
<organism evidence="1 2">
    <name type="scientific">Aeromonas encheleia</name>
    <dbReference type="NCBI Taxonomy" id="73010"/>
    <lineage>
        <taxon>Bacteria</taxon>
        <taxon>Pseudomonadati</taxon>
        <taxon>Pseudomonadota</taxon>
        <taxon>Gammaproteobacteria</taxon>
        <taxon>Aeromonadales</taxon>
        <taxon>Aeromonadaceae</taxon>
        <taxon>Aeromonas</taxon>
    </lineage>
</organism>
<dbReference type="AlphaFoldDB" id="A0AAE9MHQ2"/>
<name>A0AAE9MHQ2_9GAMM</name>
<evidence type="ECO:0000313" key="1">
    <source>
        <dbReference type="EMBL" id="USV58759.1"/>
    </source>
</evidence>
<protein>
    <submittedName>
        <fullName evidence="1">Uncharacterized protein</fullName>
    </submittedName>
</protein>
<reference evidence="1" key="1">
    <citation type="submission" date="2022-06" db="EMBL/GenBank/DDBJ databases">
        <title>Complete Genome of Aeromonas sp. Strain SOD01 Isolated from an Urban Freshwater Stream.</title>
        <authorList>
            <person name="Williams L.E."/>
            <person name="Brysgel T."/>
            <person name="Capestro E.M."/>
            <person name="Foltz G.V."/>
            <person name="Gardner A.E."/>
            <person name="Ingrassia J."/>
            <person name="Peterson E."/>
            <person name="Arruda J."/>
            <person name="Flaherty I."/>
            <person name="Hunt M."/>
            <person name="Pappas G."/>
            <person name="Ramsaran S."/>
            <person name="Rocha M."/>
        </authorList>
    </citation>
    <scope>NUCLEOTIDE SEQUENCE</scope>
    <source>
        <strain evidence="1">SOD01</strain>
    </source>
</reference>
<dbReference type="Proteomes" id="UP001056890">
    <property type="component" value="Chromosome"/>
</dbReference>
<accession>A0AAE9MHQ2</accession>
<proteinExistence type="predicted"/>
<evidence type="ECO:0000313" key="2">
    <source>
        <dbReference type="Proteomes" id="UP001056890"/>
    </source>
</evidence>
<keyword evidence="2" id="KW-1185">Reference proteome</keyword>
<gene>
    <name evidence="1" type="ORF">NHF51_06330</name>
</gene>